<accession>A0AAV1YIV7</accession>
<evidence type="ECO:0000313" key="3">
    <source>
        <dbReference type="Proteomes" id="UP001497480"/>
    </source>
</evidence>
<keyword evidence="1" id="KW-1133">Transmembrane helix</keyword>
<dbReference type="EMBL" id="CAXHTB010000025">
    <property type="protein sequence ID" value="CAL0333331.1"/>
    <property type="molecule type" value="Genomic_DNA"/>
</dbReference>
<protein>
    <submittedName>
        <fullName evidence="2">Uncharacterized protein</fullName>
    </submittedName>
</protein>
<comment type="caution">
    <text evidence="2">The sequence shown here is derived from an EMBL/GenBank/DDBJ whole genome shotgun (WGS) entry which is preliminary data.</text>
</comment>
<keyword evidence="1" id="KW-0472">Membrane</keyword>
<dbReference type="Proteomes" id="UP001497480">
    <property type="component" value="Unassembled WGS sequence"/>
</dbReference>
<reference evidence="2 3" key="1">
    <citation type="submission" date="2024-03" db="EMBL/GenBank/DDBJ databases">
        <authorList>
            <person name="Martinez-Hernandez J."/>
        </authorList>
    </citation>
    <scope>NUCLEOTIDE SEQUENCE [LARGE SCALE GENOMIC DNA]</scope>
</reference>
<sequence>MSLYLLAAKKPKSIRKVLNNSWCKALGRCCICMCLVGDALGLLIGNFATALAGWFNST</sequence>
<dbReference type="AlphaFoldDB" id="A0AAV1YIV7"/>
<organism evidence="2 3">
    <name type="scientific">Lupinus luteus</name>
    <name type="common">European yellow lupine</name>
    <dbReference type="NCBI Taxonomy" id="3873"/>
    <lineage>
        <taxon>Eukaryota</taxon>
        <taxon>Viridiplantae</taxon>
        <taxon>Streptophyta</taxon>
        <taxon>Embryophyta</taxon>
        <taxon>Tracheophyta</taxon>
        <taxon>Spermatophyta</taxon>
        <taxon>Magnoliopsida</taxon>
        <taxon>eudicotyledons</taxon>
        <taxon>Gunneridae</taxon>
        <taxon>Pentapetalae</taxon>
        <taxon>rosids</taxon>
        <taxon>fabids</taxon>
        <taxon>Fabales</taxon>
        <taxon>Fabaceae</taxon>
        <taxon>Papilionoideae</taxon>
        <taxon>50 kb inversion clade</taxon>
        <taxon>genistoids sensu lato</taxon>
        <taxon>core genistoids</taxon>
        <taxon>Genisteae</taxon>
        <taxon>Lupinus</taxon>
    </lineage>
</organism>
<proteinExistence type="predicted"/>
<feature type="transmembrane region" description="Helical" evidence="1">
    <location>
        <begin position="25"/>
        <end position="55"/>
    </location>
</feature>
<evidence type="ECO:0000313" key="2">
    <source>
        <dbReference type="EMBL" id="CAL0333331.1"/>
    </source>
</evidence>
<name>A0AAV1YIV7_LUPLU</name>
<gene>
    <name evidence="2" type="ORF">LLUT_LOCUS34391</name>
</gene>
<keyword evidence="1" id="KW-0812">Transmembrane</keyword>
<keyword evidence="3" id="KW-1185">Reference proteome</keyword>
<evidence type="ECO:0000256" key="1">
    <source>
        <dbReference type="SAM" id="Phobius"/>
    </source>
</evidence>